<dbReference type="KEGG" id="dfd:Desfe_0430"/>
<gene>
    <name evidence="1" type="ORF">Desfe_0430</name>
</gene>
<dbReference type="Proteomes" id="UP000006175">
    <property type="component" value="Chromosome"/>
</dbReference>
<reference evidence="1 2" key="1">
    <citation type="journal article" date="2012" name="J. Bacteriol.">
        <title>Complete Genome Sequence of Desulfurococcus fermentans, a Hyperthermophilic Cellulolytic Crenarchaeon Isolated from a Freshwater Hot Spring in Kamchatka, Russia.</title>
        <authorList>
            <person name="Susanti D."/>
            <person name="Johnson E.F."/>
            <person name="Rodriguez J.R."/>
            <person name="Anderson I."/>
            <person name="Perevalova A.A."/>
            <person name="Kyrpides N."/>
            <person name="Lucas S."/>
            <person name="Han J."/>
            <person name="Lapidus A."/>
            <person name="Cheng J.F."/>
            <person name="Goodwin L."/>
            <person name="Pitluck S."/>
            <person name="Mavrommatis K."/>
            <person name="Peters L."/>
            <person name="Land M.L."/>
            <person name="Hauser L."/>
            <person name="Gopalan V."/>
            <person name="Chan P.P."/>
            <person name="Lowe T.M."/>
            <person name="Atomi H."/>
            <person name="Bonch-Osmolovskaya E.A."/>
            <person name="Woyke T."/>
            <person name="Mukhopadhyay B."/>
        </authorList>
    </citation>
    <scope>NUCLEOTIDE SEQUENCE [LARGE SCALE GENOMIC DNA]</scope>
    <source>
        <strain evidence="1 2">DSM 16532</strain>
    </source>
</reference>
<protein>
    <submittedName>
        <fullName evidence="1">Uncharacterized protein</fullName>
    </submittedName>
</protein>
<name>I3XQW5_DESAM</name>
<organism evidence="1 2">
    <name type="scientific">Desulfurococcus amylolyticus DSM 16532</name>
    <dbReference type="NCBI Taxonomy" id="768672"/>
    <lineage>
        <taxon>Archaea</taxon>
        <taxon>Thermoproteota</taxon>
        <taxon>Thermoprotei</taxon>
        <taxon>Desulfurococcales</taxon>
        <taxon>Desulfurococcaceae</taxon>
        <taxon>Desulfurococcus</taxon>
    </lineage>
</organism>
<dbReference type="eggNOG" id="arCOG04193">
    <property type="taxonomic scope" value="Archaea"/>
</dbReference>
<proteinExistence type="predicted"/>
<dbReference type="EMBL" id="CP003321">
    <property type="protein sequence ID" value="AFL66339.1"/>
    <property type="molecule type" value="Genomic_DNA"/>
</dbReference>
<dbReference type="AlphaFoldDB" id="I3XQW5"/>
<keyword evidence="2" id="KW-1185">Reference proteome</keyword>
<dbReference type="RefSeq" id="WP_014767240.1">
    <property type="nucleotide sequence ID" value="NC_018001.1"/>
</dbReference>
<dbReference type="HOGENOM" id="CLU_1901838_0_0_2"/>
<evidence type="ECO:0000313" key="1">
    <source>
        <dbReference type="EMBL" id="AFL66339.1"/>
    </source>
</evidence>
<dbReference type="GeneID" id="13062119"/>
<accession>I3XQW5</accession>
<evidence type="ECO:0000313" key="2">
    <source>
        <dbReference type="Proteomes" id="UP000006175"/>
    </source>
</evidence>
<sequence>MSSQDPVENLANIARIVVHTQYAYDVIDEMASNPEKYIDSLYKLSRLAVKLYDDLRKLREEDIKSMGEEADRVMKARKYALDQLRGWNKLVEDFIEHIRQNASQLRNEIRKFATLAISVDSYSMVIRDLLEKG</sequence>